<dbReference type="Proteomes" id="UP000598271">
    <property type="component" value="Unassembled WGS sequence"/>
</dbReference>
<evidence type="ECO:0000313" key="10">
    <source>
        <dbReference type="Proteomes" id="UP000598271"/>
    </source>
</evidence>
<dbReference type="Gene3D" id="3.30.70.1440">
    <property type="entry name" value="Multidrug efflux transporter AcrB pore domain"/>
    <property type="match status" value="1"/>
</dbReference>
<feature type="transmembrane region" description="Helical" evidence="8">
    <location>
        <begin position="877"/>
        <end position="896"/>
    </location>
</feature>
<reference evidence="9 10" key="1">
    <citation type="journal article" date="2014" name="Int. J. Syst. Evol. Microbiol.">
        <title>Complete genome sequence of Corynebacterium casei LMG S-19264T (=DSM 44701T), isolated from a smear-ripened cheese.</title>
        <authorList>
            <consortium name="US DOE Joint Genome Institute (JGI-PGF)"/>
            <person name="Walter F."/>
            <person name="Albersmeier A."/>
            <person name="Kalinowski J."/>
            <person name="Ruckert C."/>
        </authorList>
    </citation>
    <scope>NUCLEOTIDE SEQUENCE [LARGE SCALE GENOMIC DNA]</scope>
    <source>
        <strain evidence="9 10">KCTC 12866</strain>
    </source>
</reference>
<comment type="similarity">
    <text evidence="2">Belongs to the resistance-nodulation-cell division (RND) (TC 2.A.6) family.</text>
</comment>
<feature type="transmembrane region" description="Helical" evidence="8">
    <location>
        <begin position="927"/>
        <end position="953"/>
    </location>
</feature>
<feature type="transmembrane region" description="Helical" evidence="8">
    <location>
        <begin position="903"/>
        <end position="921"/>
    </location>
</feature>
<name>A0A8J3DEY3_9BACT</name>
<feature type="transmembrane region" description="Helical" evidence="8">
    <location>
        <begin position="345"/>
        <end position="361"/>
    </location>
</feature>
<dbReference type="SUPFAM" id="SSF82693">
    <property type="entry name" value="Multidrug efflux transporter AcrB pore domain, PN1, PN2, PC1 and PC2 subdomains"/>
    <property type="match status" value="2"/>
</dbReference>
<dbReference type="GO" id="GO:0008324">
    <property type="term" value="F:monoatomic cation transmembrane transporter activity"/>
    <property type="evidence" value="ECO:0007669"/>
    <property type="project" value="InterPro"/>
</dbReference>
<feature type="transmembrane region" description="Helical" evidence="8">
    <location>
        <begin position="1053"/>
        <end position="1070"/>
    </location>
</feature>
<feature type="transmembrane region" description="Helical" evidence="8">
    <location>
        <begin position="368"/>
        <end position="388"/>
    </location>
</feature>
<dbReference type="SUPFAM" id="SSF82866">
    <property type="entry name" value="Multidrug efflux transporter AcrB transmembrane domain"/>
    <property type="match status" value="2"/>
</dbReference>
<sequence>MSFESIIRFSVRHKLIVGMLVLGLIGWGAYALSKLPIDAVPDITTNQVVVLTQSPALAAQEMEQYITTPVELSLANVQGVEEIRSVSRLGLSVITVVFDDAMDILKARQLVGEQLSQASQNIPAEFGKPYLAPITTGLGEIYQYTLVPQPGYEDRYDLTELRTAQDWIVKRQLAGIPGVVEVSSFGGHVKQYEVSIDPERLRAAGVTLAELFDAVQRNNGNTGGSYLEKSSQAFFIRGEGAVKSLDDIGNIVLRTANGVPLLVRNVADVKFGSAVRYGAMTRDGQSEAVGAVVLMLKGADAERTIKLVKDRVARIQKSLPEGVRIEPFIDRTELIDRAISTVKKNLLEGGLIVIFVLVLLLGNWRAGLIVASVIPLAMLFTFGMMHVFGVSANLMSLGAIDFGLVVDGSVIVVEGVLHYLHGHWKTGDNLTQDQMDDTVQTNASRILKSAVFGQIIILIVYIPILSLSGIEGKMFQPMAMTVSFAIVGALLLSMTYVPAATALFLKKKIKNEPNFSDRLVGKMYAGYEPIVRRALDFRVAVVVVAVVILAGSAWLFSTLGGEFIPQLDEGDIAIDLRMPTGTSLTETIQASLKAERALLRNFPEVRQVVGRIGASEVPTDPMPVEMTDQMINMKPRSEWTSASSREEMSEKMKEVLEREVPGVMAEFTQPIQMRFNEMITGARSDVVVKIYGDDLNLLFERANAAAALITPIDGVASCRVEPIVGLPQINAVYHRDRLAQYHLDVADINQLIRSSFAGETAGVVFEGERRFDLVVRLDSAHRTDLTDLRNLYVSLPQGGAVPLGELAEITYQEAPAQISRDDTKRRITIGINVLNRDVQSVVQEIQAKIEKGVVLPEGYYYSYGGAFENLQQASDRLLIAVPLALALIFVLLYFTFGSLVEALLIFTAVPFSAVGGIWALWLRDMPFSISAGVGFIALFGVAVLNGIVLISYLNQLEKEGDRNLLDRILHGVQARFRPVIMTASVASLGFLPMALSTSAGAEVQRPLATVVIGGLITATLLTLVVLPVLYSLVKGRREDGRKGGEKKGALPNYPLILCGFVALSLCGYSNRVHAQRVVSLTESIEEAMGQNLLIRSDQLGIQQQQALLPSSFNPPKTAVDVQYGQTQARPLDYTVTAIQSFSAPGLYRAQREVFEGNVQSAQYQLAVTRVRLANEVKRTYYQLLFDQKLLDVLNEQSTLFGEAARAADVRFRTGESNRLEAVTAQSRAQYLSQRLRNALRERQVHYAALRLLLQTPDSLRIDTLIALKRPVSDSIAALVAVENNPQIDILKQQITNTGFQTRLEQKSFLPDWRLGLLNQSIERTYGYSAIHVGVSFPLFTKALRARVQSTRIQQQIQETQLNYTVRQLATELEAARTRQQSLAATLDYYENVALPQATLIRQTALTAYTSGEIGYVEFFAAVQQAYLLQEEYLNSVLEYDINLIRIEEIMGIE</sequence>
<comment type="subcellular location">
    <subcellularLocation>
        <location evidence="1">Cell membrane</location>
        <topology evidence="1">Multi-pass membrane protein</topology>
    </subcellularLocation>
</comment>
<evidence type="ECO:0000256" key="4">
    <source>
        <dbReference type="ARBA" id="ARBA00022475"/>
    </source>
</evidence>
<evidence type="ECO:0000256" key="3">
    <source>
        <dbReference type="ARBA" id="ARBA00022448"/>
    </source>
</evidence>
<dbReference type="Gene3D" id="3.30.70.1320">
    <property type="entry name" value="Multidrug efflux transporter AcrB pore domain like"/>
    <property type="match status" value="1"/>
</dbReference>
<dbReference type="PANTHER" id="PTHR32063">
    <property type="match status" value="1"/>
</dbReference>
<feature type="transmembrane region" description="Helical" evidence="8">
    <location>
        <begin position="450"/>
        <end position="470"/>
    </location>
</feature>
<keyword evidence="6 8" id="KW-1133">Transmembrane helix</keyword>
<dbReference type="InterPro" id="IPR027463">
    <property type="entry name" value="AcrB_DN_DC_subdom"/>
</dbReference>
<dbReference type="Gene3D" id="3.30.2090.10">
    <property type="entry name" value="Multidrug efflux transporter AcrB TolC docking domain, DN and DC subdomains"/>
    <property type="match status" value="2"/>
</dbReference>
<keyword evidence="4" id="KW-1003">Cell membrane</keyword>
<dbReference type="NCBIfam" id="TIGR00914">
    <property type="entry name" value="2A0601"/>
    <property type="match status" value="1"/>
</dbReference>
<dbReference type="InterPro" id="IPR004763">
    <property type="entry name" value="CusA-like"/>
</dbReference>
<keyword evidence="5 8" id="KW-0812">Transmembrane</keyword>
<dbReference type="SUPFAM" id="SSF82714">
    <property type="entry name" value="Multidrug efflux transporter AcrB TolC docking domain, DN and DC subdomains"/>
    <property type="match status" value="2"/>
</dbReference>
<accession>A0A8J3DEY3</accession>
<evidence type="ECO:0000256" key="7">
    <source>
        <dbReference type="ARBA" id="ARBA00023136"/>
    </source>
</evidence>
<feature type="transmembrane region" description="Helical" evidence="8">
    <location>
        <begin position="974"/>
        <end position="995"/>
    </location>
</feature>
<keyword evidence="10" id="KW-1185">Reference proteome</keyword>
<dbReference type="Gene3D" id="1.20.1600.10">
    <property type="entry name" value="Outer membrane efflux proteins (OEP)"/>
    <property type="match status" value="1"/>
</dbReference>
<dbReference type="Pfam" id="PF00873">
    <property type="entry name" value="ACR_tran"/>
    <property type="match status" value="1"/>
</dbReference>
<keyword evidence="3" id="KW-0813">Transport</keyword>
<proteinExistence type="inferred from homology"/>
<organism evidence="9 10">
    <name type="scientific">Persicitalea jodogahamensis</name>
    <dbReference type="NCBI Taxonomy" id="402147"/>
    <lineage>
        <taxon>Bacteria</taxon>
        <taxon>Pseudomonadati</taxon>
        <taxon>Bacteroidota</taxon>
        <taxon>Cytophagia</taxon>
        <taxon>Cytophagales</taxon>
        <taxon>Spirosomataceae</taxon>
        <taxon>Persicitalea</taxon>
    </lineage>
</organism>
<dbReference type="PRINTS" id="PR00702">
    <property type="entry name" value="ACRIFLAVINRP"/>
</dbReference>
<dbReference type="Gene3D" id="1.20.1640.10">
    <property type="entry name" value="Multidrug efflux transporter AcrB transmembrane domain"/>
    <property type="match status" value="2"/>
</dbReference>
<dbReference type="SUPFAM" id="SSF56954">
    <property type="entry name" value="Outer membrane efflux proteins (OEP)"/>
    <property type="match status" value="1"/>
</dbReference>
<dbReference type="GO" id="GO:0042910">
    <property type="term" value="F:xenobiotic transmembrane transporter activity"/>
    <property type="evidence" value="ECO:0007669"/>
    <property type="project" value="TreeGrafter"/>
</dbReference>
<evidence type="ECO:0000256" key="2">
    <source>
        <dbReference type="ARBA" id="ARBA00010942"/>
    </source>
</evidence>
<dbReference type="InterPro" id="IPR001036">
    <property type="entry name" value="Acrflvin-R"/>
</dbReference>
<feature type="transmembrane region" description="Helical" evidence="8">
    <location>
        <begin position="537"/>
        <end position="556"/>
    </location>
</feature>
<dbReference type="GO" id="GO:0005886">
    <property type="term" value="C:plasma membrane"/>
    <property type="evidence" value="ECO:0007669"/>
    <property type="project" value="UniProtKB-SubCell"/>
</dbReference>
<evidence type="ECO:0000256" key="5">
    <source>
        <dbReference type="ARBA" id="ARBA00022692"/>
    </source>
</evidence>
<protein>
    <submittedName>
        <fullName evidence="9">Acriflavine resistance protein B</fullName>
    </submittedName>
</protein>
<gene>
    <name evidence="9" type="ORF">GCM10007390_45440</name>
</gene>
<evidence type="ECO:0000256" key="1">
    <source>
        <dbReference type="ARBA" id="ARBA00004651"/>
    </source>
</evidence>
<dbReference type="GO" id="GO:0015562">
    <property type="term" value="F:efflux transmembrane transporter activity"/>
    <property type="evidence" value="ECO:0007669"/>
    <property type="project" value="InterPro"/>
</dbReference>
<feature type="transmembrane region" description="Helical" evidence="8">
    <location>
        <begin position="1007"/>
        <end position="1032"/>
    </location>
</feature>
<dbReference type="EMBL" id="BMXF01000006">
    <property type="protein sequence ID" value="GHB85069.1"/>
    <property type="molecule type" value="Genomic_DNA"/>
</dbReference>
<evidence type="ECO:0000256" key="6">
    <source>
        <dbReference type="ARBA" id="ARBA00022989"/>
    </source>
</evidence>
<feature type="transmembrane region" description="Helical" evidence="8">
    <location>
        <begin position="482"/>
        <end position="505"/>
    </location>
</feature>
<keyword evidence="7 8" id="KW-0472">Membrane</keyword>
<dbReference type="Gene3D" id="3.30.70.1430">
    <property type="entry name" value="Multidrug efflux transporter AcrB pore domain"/>
    <property type="match status" value="2"/>
</dbReference>
<dbReference type="RefSeq" id="WP_189567817.1">
    <property type="nucleotide sequence ID" value="NZ_BMXF01000006.1"/>
</dbReference>
<dbReference type="PANTHER" id="PTHR32063:SF24">
    <property type="entry name" value="CATION EFFLUX SYSTEM (ACRB_ACRD_ACRF FAMILY)"/>
    <property type="match status" value="1"/>
</dbReference>
<comment type="caution">
    <text evidence="9">The sequence shown here is derived from an EMBL/GenBank/DDBJ whole genome shotgun (WGS) entry which is preliminary data.</text>
</comment>
<evidence type="ECO:0000313" key="9">
    <source>
        <dbReference type="EMBL" id="GHB85069.1"/>
    </source>
</evidence>
<evidence type="ECO:0000256" key="8">
    <source>
        <dbReference type="SAM" id="Phobius"/>
    </source>
</evidence>